<organism evidence="7 8">
    <name type="scientific">Viridothelium virens</name>
    <name type="common">Speckled blister lichen</name>
    <name type="synonym">Trypethelium virens</name>
    <dbReference type="NCBI Taxonomy" id="1048519"/>
    <lineage>
        <taxon>Eukaryota</taxon>
        <taxon>Fungi</taxon>
        <taxon>Dikarya</taxon>
        <taxon>Ascomycota</taxon>
        <taxon>Pezizomycotina</taxon>
        <taxon>Dothideomycetes</taxon>
        <taxon>Dothideomycetes incertae sedis</taxon>
        <taxon>Trypetheliales</taxon>
        <taxon>Trypetheliaceae</taxon>
        <taxon>Viridothelium</taxon>
    </lineage>
</organism>
<feature type="region of interest" description="Disordered" evidence="5">
    <location>
        <begin position="299"/>
        <end position="373"/>
    </location>
</feature>
<feature type="transmembrane region" description="Helical" evidence="6">
    <location>
        <begin position="12"/>
        <end position="37"/>
    </location>
</feature>
<dbReference type="PANTHER" id="PTHR11040:SF210">
    <property type="entry name" value="ZINC-REGULATED TRANSPORTER 3"/>
    <property type="match status" value="1"/>
</dbReference>
<feature type="transmembrane region" description="Helical" evidence="6">
    <location>
        <begin position="49"/>
        <end position="67"/>
    </location>
</feature>
<dbReference type="GO" id="GO:0005385">
    <property type="term" value="F:zinc ion transmembrane transporter activity"/>
    <property type="evidence" value="ECO:0007669"/>
    <property type="project" value="TreeGrafter"/>
</dbReference>
<evidence type="ECO:0000256" key="3">
    <source>
        <dbReference type="ARBA" id="ARBA00022989"/>
    </source>
</evidence>
<feature type="transmembrane region" description="Helical" evidence="6">
    <location>
        <begin position="518"/>
        <end position="536"/>
    </location>
</feature>
<feature type="compositionally biased region" description="Basic and acidic residues" evidence="5">
    <location>
        <begin position="134"/>
        <end position="145"/>
    </location>
</feature>
<evidence type="ECO:0000256" key="1">
    <source>
        <dbReference type="ARBA" id="ARBA00004141"/>
    </source>
</evidence>
<dbReference type="AlphaFoldDB" id="A0A6A6HE94"/>
<feature type="region of interest" description="Disordered" evidence="5">
    <location>
        <begin position="244"/>
        <end position="268"/>
    </location>
</feature>
<gene>
    <name evidence="7" type="ORF">EV356DRAFT_499467</name>
</gene>
<keyword evidence="8" id="KW-1185">Reference proteome</keyword>
<evidence type="ECO:0000256" key="2">
    <source>
        <dbReference type="ARBA" id="ARBA00022692"/>
    </source>
</evidence>
<feature type="compositionally biased region" description="Polar residues" evidence="5">
    <location>
        <begin position="257"/>
        <end position="268"/>
    </location>
</feature>
<sequence>MALSNDTRGWILTCISAIACIIGSLIICVDVIVRFIPGKRNFKIEENNSFLSSSLSLSFGVMLFSSLNSMLPSARESLEKGGLSPKPASWTLIACFLGGAAGIQIVSYLFHRALPSHIVDCDHSHDDDNLEQGTKYKHDGNNHPREGHHHQHDRDEMQTSSNTNYASFQASGTQDPASKSLLAERHDDTVLHRRPSLQMRLSRGVSKVFSAGKDRCDDDGPCRGFSEPCGQECFNNVFRKGGLRSNSSTLRHPGIGRSTTHPPGLQTTIPTVEEYQPLIRSQESILEPMSSAPVAEQRINEPNPLPASPLVNGSPKSHSNGHPRISPNENSPLLRRTSHHSHLSERSEASSHHHAHSIFQPSHPSASQHHHHVPTNPYLTLSLQTTLAIALHKLPEGFITYAANHASPRLGFTVFFSLFVHNISEGFAMALPLYLALHSRWKAICWSSVLGGASQPLGAGVAALWFGIAGRIGNNDGKSDRDGQGVQGGLIAVTAGIMASVALQLFAQALDKSHNRSLCMVFAFVGMGILSISHAITA</sequence>
<keyword evidence="3 6" id="KW-1133">Transmembrane helix</keyword>
<accession>A0A6A6HE94</accession>
<dbReference type="InterPro" id="IPR003689">
    <property type="entry name" value="ZIP"/>
</dbReference>
<protein>
    <recommendedName>
        <fullName evidence="9">Zinc/iron permease</fullName>
    </recommendedName>
</protein>
<dbReference type="OrthoDB" id="262547at2759"/>
<evidence type="ECO:0000313" key="8">
    <source>
        <dbReference type="Proteomes" id="UP000800092"/>
    </source>
</evidence>
<feature type="compositionally biased region" description="Basic and acidic residues" evidence="5">
    <location>
        <begin position="342"/>
        <end position="351"/>
    </location>
</feature>
<evidence type="ECO:0000256" key="4">
    <source>
        <dbReference type="ARBA" id="ARBA00023136"/>
    </source>
</evidence>
<name>A0A6A6HE94_VIRVR</name>
<dbReference type="PANTHER" id="PTHR11040">
    <property type="entry name" value="ZINC/IRON TRANSPORTER"/>
    <property type="match status" value="1"/>
</dbReference>
<feature type="transmembrane region" description="Helical" evidence="6">
    <location>
        <begin position="449"/>
        <end position="468"/>
    </location>
</feature>
<feature type="region of interest" description="Disordered" evidence="5">
    <location>
        <begin position="125"/>
        <end position="161"/>
    </location>
</feature>
<evidence type="ECO:0000313" key="7">
    <source>
        <dbReference type="EMBL" id="KAF2235803.1"/>
    </source>
</evidence>
<feature type="transmembrane region" description="Helical" evidence="6">
    <location>
        <begin position="88"/>
        <end position="110"/>
    </location>
</feature>
<evidence type="ECO:0000256" key="5">
    <source>
        <dbReference type="SAM" id="MobiDB-lite"/>
    </source>
</evidence>
<dbReference type="EMBL" id="ML991789">
    <property type="protein sequence ID" value="KAF2235803.1"/>
    <property type="molecule type" value="Genomic_DNA"/>
</dbReference>
<evidence type="ECO:0008006" key="9">
    <source>
        <dbReference type="Google" id="ProtNLM"/>
    </source>
</evidence>
<comment type="subcellular location">
    <subcellularLocation>
        <location evidence="1">Membrane</location>
        <topology evidence="1">Multi-pass membrane protein</topology>
    </subcellularLocation>
</comment>
<dbReference type="Proteomes" id="UP000800092">
    <property type="component" value="Unassembled WGS sequence"/>
</dbReference>
<evidence type="ECO:0000256" key="6">
    <source>
        <dbReference type="SAM" id="Phobius"/>
    </source>
</evidence>
<keyword evidence="2 6" id="KW-0812">Transmembrane</keyword>
<keyword evidence="4 6" id="KW-0472">Membrane</keyword>
<feature type="transmembrane region" description="Helical" evidence="6">
    <location>
        <begin position="488"/>
        <end position="506"/>
    </location>
</feature>
<dbReference type="Pfam" id="PF02535">
    <property type="entry name" value="Zip"/>
    <property type="match status" value="2"/>
</dbReference>
<proteinExistence type="predicted"/>
<reference evidence="7" key="1">
    <citation type="journal article" date="2020" name="Stud. Mycol.">
        <title>101 Dothideomycetes genomes: a test case for predicting lifestyles and emergence of pathogens.</title>
        <authorList>
            <person name="Haridas S."/>
            <person name="Albert R."/>
            <person name="Binder M."/>
            <person name="Bloem J."/>
            <person name="Labutti K."/>
            <person name="Salamov A."/>
            <person name="Andreopoulos B."/>
            <person name="Baker S."/>
            <person name="Barry K."/>
            <person name="Bills G."/>
            <person name="Bluhm B."/>
            <person name="Cannon C."/>
            <person name="Castanera R."/>
            <person name="Culley D."/>
            <person name="Daum C."/>
            <person name="Ezra D."/>
            <person name="Gonzalez J."/>
            <person name="Henrissat B."/>
            <person name="Kuo A."/>
            <person name="Liang C."/>
            <person name="Lipzen A."/>
            <person name="Lutzoni F."/>
            <person name="Magnuson J."/>
            <person name="Mondo S."/>
            <person name="Nolan M."/>
            <person name="Ohm R."/>
            <person name="Pangilinan J."/>
            <person name="Park H.-J."/>
            <person name="Ramirez L."/>
            <person name="Alfaro M."/>
            <person name="Sun H."/>
            <person name="Tritt A."/>
            <person name="Yoshinaga Y."/>
            <person name="Zwiers L.-H."/>
            <person name="Turgeon B."/>
            <person name="Goodwin S."/>
            <person name="Spatafora J."/>
            <person name="Crous P."/>
            <person name="Grigoriev I."/>
        </authorList>
    </citation>
    <scope>NUCLEOTIDE SEQUENCE</scope>
    <source>
        <strain evidence="7">Tuck. ex Michener</strain>
    </source>
</reference>
<dbReference type="GO" id="GO:0016020">
    <property type="term" value="C:membrane"/>
    <property type="evidence" value="ECO:0007669"/>
    <property type="project" value="UniProtKB-SubCell"/>
</dbReference>